<accession>A0ABM8ZZR7</accession>
<reference evidence="6" key="1">
    <citation type="submission" date="2021-11" db="EMBL/GenBank/DDBJ databases">
        <authorList>
            <person name="Rodrigo-Torres L."/>
            <person name="Arahal R. D."/>
            <person name="Lucena T."/>
        </authorList>
    </citation>
    <scope>NUCLEOTIDE SEQUENCE</scope>
    <source>
        <strain evidence="6">CECT 7928</strain>
    </source>
</reference>
<evidence type="ECO:0000313" key="7">
    <source>
        <dbReference type="Proteomes" id="UP000838748"/>
    </source>
</evidence>
<dbReference type="InterPro" id="IPR036388">
    <property type="entry name" value="WH-like_DNA-bd_sf"/>
</dbReference>
<comment type="caution">
    <text evidence="6">The sequence shown here is derived from an EMBL/GenBank/DDBJ whole genome shotgun (WGS) entry which is preliminary data.</text>
</comment>
<dbReference type="Pfam" id="PF03466">
    <property type="entry name" value="LysR_substrate"/>
    <property type="match status" value="1"/>
</dbReference>
<dbReference type="Proteomes" id="UP000838748">
    <property type="component" value="Unassembled WGS sequence"/>
</dbReference>
<keyword evidence="3" id="KW-0238">DNA-binding</keyword>
<proteinExistence type="inferred from homology"/>
<dbReference type="PANTHER" id="PTHR30126">
    <property type="entry name" value="HTH-TYPE TRANSCRIPTIONAL REGULATOR"/>
    <property type="match status" value="1"/>
</dbReference>
<evidence type="ECO:0000256" key="4">
    <source>
        <dbReference type="ARBA" id="ARBA00023163"/>
    </source>
</evidence>
<organism evidence="6 7">
    <name type="scientific">Vibrio marisflavi CECT 7928</name>
    <dbReference type="NCBI Taxonomy" id="634439"/>
    <lineage>
        <taxon>Bacteria</taxon>
        <taxon>Pseudomonadati</taxon>
        <taxon>Pseudomonadota</taxon>
        <taxon>Gammaproteobacteria</taxon>
        <taxon>Vibrionales</taxon>
        <taxon>Vibrionaceae</taxon>
        <taxon>Vibrio</taxon>
    </lineage>
</organism>
<sequence>MDMERIQQLSGLGNISINHVRYFISLYELGSLSKAAKDCGVTQPSISKSIKSLENQLDIVLFNRDTRKCYPTAAATQLYPRFVELCTTALAVSNSLNVIKSGDFGEANLGFGQLIAPLASRITAKILSANYTDLKTKIVQDTPNNLQRRLLQGELDFFICHDEAIEHSSLVEQIVFKPFAEIQLAAVAAPTAYFLAKGDDITTYPWAFPNIEMLKTSKNNFYSNYYLKIRESKSILFEVDDAEARLELAISGRAATVSSRLSLGKYIDSGSLISLPISIDSINLGVFYLSTKPLTQNMKSLINSLKCYFKAVSK</sequence>
<dbReference type="SUPFAM" id="SSF46785">
    <property type="entry name" value="Winged helix' DNA-binding domain"/>
    <property type="match status" value="1"/>
</dbReference>
<keyword evidence="7" id="KW-1185">Reference proteome</keyword>
<comment type="similarity">
    <text evidence="1">Belongs to the LysR transcriptional regulatory family.</text>
</comment>
<dbReference type="InterPro" id="IPR005119">
    <property type="entry name" value="LysR_subst-bd"/>
</dbReference>
<dbReference type="PRINTS" id="PR00039">
    <property type="entry name" value="HTHLYSR"/>
</dbReference>
<dbReference type="PROSITE" id="PS50931">
    <property type="entry name" value="HTH_LYSR"/>
    <property type="match status" value="1"/>
</dbReference>
<dbReference type="InterPro" id="IPR000847">
    <property type="entry name" value="LysR_HTH_N"/>
</dbReference>
<keyword evidence="4" id="KW-0804">Transcription</keyword>
<dbReference type="Pfam" id="PF00126">
    <property type="entry name" value="HTH_1"/>
    <property type="match status" value="1"/>
</dbReference>
<dbReference type="RefSeq" id="WP_237359896.1">
    <property type="nucleotide sequence ID" value="NZ_CAKLDM010000001.1"/>
</dbReference>
<evidence type="ECO:0000313" key="6">
    <source>
        <dbReference type="EMBL" id="CAH0536544.1"/>
    </source>
</evidence>
<dbReference type="PANTHER" id="PTHR30126:SF40">
    <property type="entry name" value="HTH-TYPE TRANSCRIPTIONAL REGULATOR GLTR"/>
    <property type="match status" value="1"/>
</dbReference>
<dbReference type="SUPFAM" id="SSF53850">
    <property type="entry name" value="Periplasmic binding protein-like II"/>
    <property type="match status" value="1"/>
</dbReference>
<name>A0ABM8ZZR7_9VIBR</name>
<dbReference type="CDD" id="cd05466">
    <property type="entry name" value="PBP2_LTTR_substrate"/>
    <property type="match status" value="1"/>
</dbReference>
<dbReference type="Gene3D" id="3.40.190.10">
    <property type="entry name" value="Periplasmic binding protein-like II"/>
    <property type="match status" value="2"/>
</dbReference>
<evidence type="ECO:0000256" key="2">
    <source>
        <dbReference type="ARBA" id="ARBA00023015"/>
    </source>
</evidence>
<feature type="domain" description="HTH lysR-type" evidence="5">
    <location>
        <begin position="15"/>
        <end position="72"/>
    </location>
</feature>
<dbReference type="InterPro" id="IPR036390">
    <property type="entry name" value="WH_DNA-bd_sf"/>
</dbReference>
<evidence type="ECO:0000259" key="5">
    <source>
        <dbReference type="PROSITE" id="PS50931"/>
    </source>
</evidence>
<evidence type="ECO:0000256" key="1">
    <source>
        <dbReference type="ARBA" id="ARBA00009437"/>
    </source>
</evidence>
<keyword evidence="2" id="KW-0805">Transcription regulation</keyword>
<protein>
    <recommendedName>
        <fullName evidence="5">HTH lysR-type domain-containing protein</fullName>
    </recommendedName>
</protein>
<evidence type="ECO:0000256" key="3">
    <source>
        <dbReference type="ARBA" id="ARBA00023125"/>
    </source>
</evidence>
<gene>
    <name evidence="6" type="ORF">VMF7928_00497</name>
</gene>
<dbReference type="Gene3D" id="1.10.10.10">
    <property type="entry name" value="Winged helix-like DNA-binding domain superfamily/Winged helix DNA-binding domain"/>
    <property type="match status" value="1"/>
</dbReference>
<dbReference type="EMBL" id="CAKLDM010000001">
    <property type="protein sequence ID" value="CAH0536544.1"/>
    <property type="molecule type" value="Genomic_DNA"/>
</dbReference>